<evidence type="ECO:0000256" key="2">
    <source>
        <dbReference type="ARBA" id="ARBA00005581"/>
    </source>
</evidence>
<evidence type="ECO:0000256" key="5">
    <source>
        <dbReference type="ARBA" id="ARBA00022729"/>
    </source>
</evidence>
<protein>
    <recommendedName>
        <fullName evidence="6">S-protein homolog</fullName>
    </recommendedName>
</protein>
<dbReference type="Proteomes" id="UP000029121">
    <property type="component" value="Unassembled WGS sequence"/>
</dbReference>
<dbReference type="Pfam" id="PF05938">
    <property type="entry name" value="Self-incomp_S1"/>
    <property type="match status" value="1"/>
</dbReference>
<keyword evidence="4 6" id="KW-0964">Secreted</keyword>
<dbReference type="PANTHER" id="PTHR31232:SF31">
    <property type="entry name" value="PLANT SELF-INCOMPATIBILITY PROTEIN S1 FAMILY PROTEIN-RELATED"/>
    <property type="match status" value="1"/>
</dbReference>
<proteinExistence type="inferred from homology"/>
<accession>R0GB94</accession>
<dbReference type="EMBL" id="KB870807">
    <property type="protein sequence ID" value="EOA32861.1"/>
    <property type="molecule type" value="Genomic_DNA"/>
</dbReference>
<evidence type="ECO:0000313" key="8">
    <source>
        <dbReference type="Proteomes" id="UP000029121"/>
    </source>
</evidence>
<reference evidence="8" key="1">
    <citation type="journal article" date="2013" name="Nat. Genet.">
        <title>The Capsella rubella genome and the genomic consequences of rapid mating system evolution.</title>
        <authorList>
            <person name="Slotte T."/>
            <person name="Hazzouri K.M."/>
            <person name="Agren J.A."/>
            <person name="Koenig D."/>
            <person name="Maumus F."/>
            <person name="Guo Y.L."/>
            <person name="Steige K."/>
            <person name="Platts A.E."/>
            <person name="Escobar J.S."/>
            <person name="Newman L.K."/>
            <person name="Wang W."/>
            <person name="Mandakova T."/>
            <person name="Vello E."/>
            <person name="Smith L.M."/>
            <person name="Henz S.R."/>
            <person name="Steffen J."/>
            <person name="Takuno S."/>
            <person name="Brandvain Y."/>
            <person name="Coop G."/>
            <person name="Andolfatto P."/>
            <person name="Hu T.T."/>
            <person name="Blanchette M."/>
            <person name="Clark R.M."/>
            <person name="Quesneville H."/>
            <person name="Nordborg M."/>
            <person name="Gaut B.S."/>
            <person name="Lysak M.A."/>
            <person name="Jenkins J."/>
            <person name="Grimwood J."/>
            <person name="Chapman J."/>
            <person name="Prochnik S."/>
            <person name="Shu S."/>
            <person name="Rokhsar D."/>
            <person name="Schmutz J."/>
            <person name="Weigel D."/>
            <person name="Wright S.I."/>
        </authorList>
    </citation>
    <scope>NUCLEOTIDE SEQUENCE [LARGE SCALE GENOMIC DNA]</scope>
    <source>
        <strain evidence="8">cv. Monte Gargano</strain>
    </source>
</reference>
<dbReference type="InterPro" id="IPR010264">
    <property type="entry name" value="Self-incomp_S1"/>
</dbReference>
<keyword evidence="3 6" id="KW-0713">Self-incompatibility</keyword>
<evidence type="ECO:0000256" key="1">
    <source>
        <dbReference type="ARBA" id="ARBA00004613"/>
    </source>
</evidence>
<dbReference type="KEGG" id="crb:17891392"/>
<gene>
    <name evidence="7" type="ORF">CARUB_v10016178mg</name>
</gene>
<keyword evidence="5" id="KW-0732">Signal</keyword>
<organism evidence="7 8">
    <name type="scientific">Capsella rubella</name>
    <dbReference type="NCBI Taxonomy" id="81985"/>
    <lineage>
        <taxon>Eukaryota</taxon>
        <taxon>Viridiplantae</taxon>
        <taxon>Streptophyta</taxon>
        <taxon>Embryophyta</taxon>
        <taxon>Tracheophyta</taxon>
        <taxon>Spermatophyta</taxon>
        <taxon>Magnoliopsida</taxon>
        <taxon>eudicotyledons</taxon>
        <taxon>Gunneridae</taxon>
        <taxon>Pentapetalae</taxon>
        <taxon>rosids</taxon>
        <taxon>malvids</taxon>
        <taxon>Brassicales</taxon>
        <taxon>Brassicaceae</taxon>
        <taxon>Camelineae</taxon>
        <taxon>Capsella</taxon>
    </lineage>
</organism>
<dbReference type="eggNOG" id="ENOG502S7CQ">
    <property type="taxonomic scope" value="Eukaryota"/>
</dbReference>
<evidence type="ECO:0000313" key="7">
    <source>
        <dbReference type="EMBL" id="EOA32861.1"/>
    </source>
</evidence>
<dbReference type="GO" id="GO:0060320">
    <property type="term" value="P:rejection of self pollen"/>
    <property type="evidence" value="ECO:0007669"/>
    <property type="project" value="UniProtKB-KW"/>
</dbReference>
<dbReference type="PANTHER" id="PTHR31232">
    <property type="match status" value="1"/>
</dbReference>
<dbReference type="GO" id="GO:0005576">
    <property type="term" value="C:extracellular region"/>
    <property type="evidence" value="ECO:0007669"/>
    <property type="project" value="UniProtKB-SubCell"/>
</dbReference>
<evidence type="ECO:0000256" key="6">
    <source>
        <dbReference type="RuleBase" id="RU367044"/>
    </source>
</evidence>
<comment type="subcellular location">
    <subcellularLocation>
        <location evidence="1 6">Secreted</location>
    </subcellularLocation>
</comment>
<keyword evidence="8" id="KW-1185">Reference proteome</keyword>
<dbReference type="AlphaFoldDB" id="R0GB94"/>
<name>R0GB94_9BRAS</name>
<sequence>MCVNVIIIRGAQHAMAPKPSGFDNPRTTVMIHNDLEGPLPLRYHCKSRDDDLGDWTMPPNGTWSFKFRPSIFGNTLFFCSFRWEQELHYFDIYKQNRDREFAKFGCRKCQWKIYKNGPCKFNKKTKMFDVCLPWNSPDNN</sequence>
<evidence type="ECO:0000256" key="3">
    <source>
        <dbReference type="ARBA" id="ARBA00022471"/>
    </source>
</evidence>
<evidence type="ECO:0000256" key="4">
    <source>
        <dbReference type="ARBA" id="ARBA00022525"/>
    </source>
</evidence>
<dbReference type="OrthoDB" id="1024190at2759"/>
<comment type="similarity">
    <text evidence="2 6">Belongs to the plant self-incompatibility (S1) protein family.</text>
</comment>